<proteinExistence type="predicted"/>
<protein>
    <recommendedName>
        <fullName evidence="4">Lysozyme inhibitor LprI N-terminal domain-containing protein</fullName>
    </recommendedName>
</protein>
<accession>A0A2M9G6G1</accession>
<reference evidence="2 3" key="1">
    <citation type="submission" date="2017-11" db="EMBL/GenBank/DDBJ databases">
        <title>Draft genome sequence of Rhizobiales bacterium SY3-13.</title>
        <authorList>
            <person name="Sun C."/>
        </authorList>
    </citation>
    <scope>NUCLEOTIDE SEQUENCE [LARGE SCALE GENOMIC DNA]</scope>
    <source>
        <strain evidence="2 3">SY3-13</strain>
    </source>
</reference>
<comment type="caution">
    <text evidence="2">The sequence shown here is derived from an EMBL/GenBank/DDBJ whole genome shotgun (WGS) entry which is preliminary data.</text>
</comment>
<feature type="signal peptide" evidence="1">
    <location>
        <begin position="1"/>
        <end position="21"/>
    </location>
</feature>
<evidence type="ECO:0000313" key="3">
    <source>
        <dbReference type="Proteomes" id="UP000229498"/>
    </source>
</evidence>
<evidence type="ECO:0008006" key="4">
    <source>
        <dbReference type="Google" id="ProtNLM"/>
    </source>
</evidence>
<dbReference type="RefSeq" id="WP_109792759.1">
    <property type="nucleotide sequence ID" value="NZ_PHIG01000006.1"/>
</dbReference>
<dbReference type="Proteomes" id="UP000229498">
    <property type="component" value="Unassembled WGS sequence"/>
</dbReference>
<dbReference type="PROSITE" id="PS51257">
    <property type="entry name" value="PROKAR_LIPOPROTEIN"/>
    <property type="match status" value="1"/>
</dbReference>
<name>A0A2M9G6G1_9PROT</name>
<evidence type="ECO:0000313" key="2">
    <source>
        <dbReference type="EMBL" id="PJK31291.1"/>
    </source>
</evidence>
<keyword evidence="1" id="KW-0732">Signal</keyword>
<feature type="chain" id="PRO_5014935514" description="Lysozyme inhibitor LprI N-terminal domain-containing protein" evidence="1">
    <location>
        <begin position="22"/>
        <end position="146"/>
    </location>
</feature>
<dbReference type="EMBL" id="PHIG01000006">
    <property type="protein sequence ID" value="PJK31291.1"/>
    <property type="molecule type" value="Genomic_DNA"/>
</dbReference>
<dbReference type="AlphaFoldDB" id="A0A2M9G6G1"/>
<sequence>MIMRRLSWMLPALALALTACSTGPDGRLRSTLGHTVLGKPKPEIVAPVHELERCAAFHGLMAAEAGSGDRAELNAGQARLLATAAELARLQTREEGWDGVPWRRERLAEELAARRADGTAGAWIAETSAQCEEVLAKVRSATNTAG</sequence>
<evidence type="ECO:0000256" key="1">
    <source>
        <dbReference type="SAM" id="SignalP"/>
    </source>
</evidence>
<gene>
    <name evidence="2" type="ORF">CVT23_02195</name>
</gene>
<keyword evidence="3" id="KW-1185">Reference proteome</keyword>
<organism evidence="2 3">
    <name type="scientific">Minwuia thermotolerans</name>
    <dbReference type="NCBI Taxonomy" id="2056226"/>
    <lineage>
        <taxon>Bacteria</taxon>
        <taxon>Pseudomonadati</taxon>
        <taxon>Pseudomonadota</taxon>
        <taxon>Alphaproteobacteria</taxon>
        <taxon>Minwuiales</taxon>
        <taxon>Minwuiaceae</taxon>
        <taxon>Minwuia</taxon>
    </lineage>
</organism>